<comment type="caution">
    <text evidence="2">The sequence shown here is derived from an EMBL/GenBank/DDBJ whole genome shotgun (WGS) entry which is preliminary data.</text>
</comment>
<dbReference type="EMBL" id="JAADYS010001049">
    <property type="protein sequence ID" value="KAF4465357.1"/>
    <property type="molecule type" value="Genomic_DNA"/>
</dbReference>
<feature type="transmembrane region" description="Helical" evidence="1">
    <location>
        <begin position="6"/>
        <end position="28"/>
    </location>
</feature>
<proteinExistence type="predicted"/>
<dbReference type="Proteomes" id="UP000554235">
    <property type="component" value="Unassembled WGS sequence"/>
</dbReference>
<reference evidence="2 3" key="1">
    <citation type="submission" date="2020-01" db="EMBL/GenBank/DDBJ databases">
        <title>Identification and distribution of gene clusters putatively required for synthesis of sphingolipid metabolism inhibitors in phylogenetically diverse species of the filamentous fungus Fusarium.</title>
        <authorList>
            <person name="Kim H.-S."/>
            <person name="Busman M."/>
            <person name="Brown D.W."/>
            <person name="Divon H."/>
            <person name="Uhlig S."/>
            <person name="Proctor R.H."/>
        </authorList>
    </citation>
    <scope>NUCLEOTIDE SEQUENCE [LARGE SCALE GENOMIC DNA]</scope>
    <source>
        <strain evidence="2 3">NRRL 20459</strain>
    </source>
</reference>
<sequence length="268" mass="29367">MNVPPSFSAEVFTLFSTGVIVISTRTFARAQLYGVKHLRLDDYLMIIAILPYTAEIVLAYLARATFHGLANNAMTSQERTALQVNSEEYGWRTNGSKIQVAGWVILLTVLVLTLNILTDIYLMAIPTQDDATTGPQQAVAWAIRESFLAIIVSNTPVVWAWVRLKMDPAVPAVRRPGGYEDAQSRGRNGVGNGVDSGGWAFAGRGIPGDWRDRHTMSGVWSTCEHEDSGSGSGSMKPGITRSICIESRYQCTPVGNSDDENKSRLEIR</sequence>
<accession>A0A8H4LC56</accession>
<gene>
    <name evidence="2" type="ORF">FALBO_7802</name>
</gene>
<dbReference type="AlphaFoldDB" id="A0A8H4LC56"/>
<keyword evidence="1" id="KW-0472">Membrane</keyword>
<keyword evidence="3" id="KW-1185">Reference proteome</keyword>
<evidence type="ECO:0000313" key="3">
    <source>
        <dbReference type="Proteomes" id="UP000554235"/>
    </source>
</evidence>
<feature type="transmembrane region" description="Helical" evidence="1">
    <location>
        <begin position="40"/>
        <end position="62"/>
    </location>
</feature>
<name>A0A8H4LC56_9HYPO</name>
<evidence type="ECO:0000313" key="2">
    <source>
        <dbReference type="EMBL" id="KAF4465357.1"/>
    </source>
</evidence>
<keyword evidence="1" id="KW-0812">Transmembrane</keyword>
<evidence type="ECO:0000256" key="1">
    <source>
        <dbReference type="SAM" id="Phobius"/>
    </source>
</evidence>
<dbReference type="OrthoDB" id="2988756at2759"/>
<organism evidence="2 3">
    <name type="scientific">Fusarium albosuccineum</name>
    <dbReference type="NCBI Taxonomy" id="1237068"/>
    <lineage>
        <taxon>Eukaryota</taxon>
        <taxon>Fungi</taxon>
        <taxon>Dikarya</taxon>
        <taxon>Ascomycota</taxon>
        <taxon>Pezizomycotina</taxon>
        <taxon>Sordariomycetes</taxon>
        <taxon>Hypocreomycetidae</taxon>
        <taxon>Hypocreales</taxon>
        <taxon>Nectriaceae</taxon>
        <taxon>Fusarium</taxon>
        <taxon>Fusarium decemcellulare species complex</taxon>
    </lineage>
</organism>
<keyword evidence="1" id="KW-1133">Transmembrane helix</keyword>
<feature type="transmembrane region" description="Helical" evidence="1">
    <location>
        <begin position="100"/>
        <end position="122"/>
    </location>
</feature>
<protein>
    <submittedName>
        <fullName evidence="2">Integral membrane PTH11</fullName>
    </submittedName>
</protein>